<dbReference type="Proteomes" id="UP001519924">
    <property type="component" value="Unassembled WGS sequence"/>
</dbReference>
<evidence type="ECO:0000313" key="2">
    <source>
        <dbReference type="Proteomes" id="UP001519924"/>
    </source>
</evidence>
<organism evidence="1 2">
    <name type="scientific">Caldovatus aquaticus</name>
    <dbReference type="NCBI Taxonomy" id="2865671"/>
    <lineage>
        <taxon>Bacteria</taxon>
        <taxon>Pseudomonadati</taxon>
        <taxon>Pseudomonadota</taxon>
        <taxon>Alphaproteobacteria</taxon>
        <taxon>Acetobacterales</taxon>
        <taxon>Roseomonadaceae</taxon>
        <taxon>Caldovatus</taxon>
    </lineage>
</organism>
<dbReference type="SUPFAM" id="SSF51971">
    <property type="entry name" value="Nucleotide-binding domain"/>
    <property type="match status" value="1"/>
</dbReference>
<evidence type="ECO:0000313" key="1">
    <source>
        <dbReference type="EMBL" id="MBW8270592.1"/>
    </source>
</evidence>
<gene>
    <name evidence="1" type="ORF">K1J50_13995</name>
</gene>
<dbReference type="Gene3D" id="3.50.50.60">
    <property type="entry name" value="FAD/NAD(P)-binding domain"/>
    <property type="match status" value="1"/>
</dbReference>
<keyword evidence="2" id="KW-1185">Reference proteome</keyword>
<name>A0ABS7F6K5_9PROT</name>
<dbReference type="RefSeq" id="WP_220118375.1">
    <property type="nucleotide sequence ID" value="NZ_JAHZUY010000045.1"/>
</dbReference>
<dbReference type="EMBL" id="JAHZUY010000045">
    <property type="protein sequence ID" value="MBW8270592.1"/>
    <property type="molecule type" value="Genomic_DNA"/>
</dbReference>
<comment type="caution">
    <text evidence="1">The sequence shown here is derived from an EMBL/GenBank/DDBJ whole genome shotgun (WGS) entry which is preliminary data.</text>
</comment>
<sequence>MRSETRDVVVAGCGRAGLRAVVAAETGARVAVPERAPREERGGQSRCTEAYLRMKSPREVCDDFETRLVENGSGAIAPDLVE</sequence>
<proteinExistence type="predicted"/>
<dbReference type="InterPro" id="IPR036188">
    <property type="entry name" value="FAD/NAD-bd_sf"/>
</dbReference>
<evidence type="ECO:0008006" key="3">
    <source>
        <dbReference type="Google" id="ProtNLM"/>
    </source>
</evidence>
<protein>
    <recommendedName>
        <fullName evidence="3">FAD-binding protein</fullName>
    </recommendedName>
</protein>
<accession>A0ABS7F6K5</accession>
<reference evidence="1 2" key="1">
    <citation type="submission" date="2021-08" db="EMBL/GenBank/DDBJ databases">
        <title>Caldovatus sediminis gen. nov., sp. nov., a moderately thermophilic bacterium isolated from a hot spring.</title>
        <authorList>
            <person name="Hu C.-J."/>
            <person name="Li W.-J."/>
            <person name="Xian W.-D."/>
        </authorList>
    </citation>
    <scope>NUCLEOTIDE SEQUENCE [LARGE SCALE GENOMIC DNA]</scope>
    <source>
        <strain evidence="1 2">SYSU G05006</strain>
    </source>
</reference>